<sequence length="815" mass="85716">MLLPPGPDTRVVELRVHGIMGTKAESLVDSVAAVEVGGDRLGRIVRPADRLRRPAPGPMLRANGRSLPRIVEGYVWGGMTSGGLAKSAWALLFPFSLANVAHWMLPPVAPNSRAATVLGLAIRSLLRIAALLLTMLLVTQVAVVSLDLLAAQCLSPGAACLSGAPDWLRETPSVRALLGLLPVLLVIFTLHRVSTACWDITGDSSLLSARKLEDRHVRGQMPGTGLAADPDTPTLRALHTVAALATVSLLPLGGPLSPPSGALPGVLWTTAMVLLVLALAGALLIDDPTGATPERGGRWLRASFGRIPRRLLIGLGVTLVIAAGASTNPLPTRLSGTDSTAELIAAAMFVVCVVFAVLLLPAALLARPMWATRPRELRPWAGGWMSAPVLGIACLLGGGFGAGLGIAVRRLIDAPGLELPRGYQSLTLLWGAGAVLTVLVATPVIGLVVLYRLRRERRGLVDPEAALLHDGRPDDLALANHAWWWARWRRAHVHHVALVTAGVLLIGSALALVMRLSNVDPPGWTEPLSGLGVLALGLLAAGLLRAVYIAVKAKETARQLGVIADLACFWPREAHPTVPPCYALKVVPELAARAREHLRDPGVRVVLTGHSQGGLLAAFAAARLMETLPPADRERVGLVTAGSQLQWAYPRAFPAVVPHTALAALAGGLDGRWRALCRGTDFLGGAVTTWQRQVCDGELLGVGYRPDGALGPLPPATRAPTGALILGGDHWLPDPLAGPFPGRRWVPGVLGHREYFADPEWDRAIALAAGLDPTEPTTDWHAGLPALRATQNGASSTTATTPRSEPADTDPSTAN</sequence>
<dbReference type="SUPFAM" id="SSF53474">
    <property type="entry name" value="alpha/beta-Hydrolases"/>
    <property type="match status" value="2"/>
</dbReference>
<keyword evidence="2" id="KW-1133">Transmembrane helix</keyword>
<dbReference type="Gene3D" id="3.40.50.1820">
    <property type="entry name" value="alpha/beta hydrolase"/>
    <property type="match status" value="1"/>
</dbReference>
<feature type="transmembrane region" description="Helical" evidence="2">
    <location>
        <begin position="265"/>
        <end position="285"/>
    </location>
</feature>
<evidence type="ECO:0000313" key="4">
    <source>
        <dbReference type="EMBL" id="RZS33933.1"/>
    </source>
</evidence>
<evidence type="ECO:0000256" key="1">
    <source>
        <dbReference type="SAM" id="MobiDB-lite"/>
    </source>
</evidence>
<dbReference type="Proteomes" id="UP000294257">
    <property type="component" value="Unassembled WGS sequence"/>
</dbReference>
<name>A0A4Q7KFE9_9PSEU</name>
<dbReference type="EMBL" id="SGWQ01000010">
    <property type="protein sequence ID" value="RZS33933.1"/>
    <property type="molecule type" value="Genomic_DNA"/>
</dbReference>
<dbReference type="AlphaFoldDB" id="A0A4Q7KFE9"/>
<feature type="compositionally biased region" description="Polar residues" evidence="1">
    <location>
        <begin position="790"/>
        <end position="803"/>
    </location>
</feature>
<feature type="transmembrane region" description="Helical" evidence="2">
    <location>
        <begin position="172"/>
        <end position="190"/>
    </location>
</feature>
<feature type="transmembrane region" description="Helical" evidence="2">
    <location>
        <begin position="343"/>
        <end position="366"/>
    </location>
</feature>
<feature type="transmembrane region" description="Helical" evidence="2">
    <location>
        <begin position="125"/>
        <end position="151"/>
    </location>
</feature>
<keyword evidence="2" id="KW-0472">Membrane</keyword>
<reference evidence="4 5" key="1">
    <citation type="submission" date="2019-02" db="EMBL/GenBank/DDBJ databases">
        <title>Genomic Encyclopedia of Type Strains, Phase IV (KMG-IV): sequencing the most valuable type-strain genomes for metagenomic binning, comparative biology and taxonomic classification.</title>
        <authorList>
            <person name="Goeker M."/>
        </authorList>
    </citation>
    <scope>NUCLEOTIDE SEQUENCE [LARGE SCALE GENOMIC DNA]</scope>
    <source>
        <strain evidence="4 5">DSM 101727</strain>
    </source>
</reference>
<dbReference type="InterPro" id="IPR029058">
    <property type="entry name" value="AB_hydrolase_fold"/>
</dbReference>
<gene>
    <name evidence="4" type="ORF">EV193_11083</name>
</gene>
<feature type="transmembrane region" description="Helical" evidence="2">
    <location>
        <begin position="387"/>
        <end position="408"/>
    </location>
</feature>
<organism evidence="4 5">
    <name type="scientific">Herbihabitans rhizosphaerae</name>
    <dbReference type="NCBI Taxonomy" id="1872711"/>
    <lineage>
        <taxon>Bacteria</taxon>
        <taxon>Bacillati</taxon>
        <taxon>Actinomycetota</taxon>
        <taxon>Actinomycetes</taxon>
        <taxon>Pseudonocardiales</taxon>
        <taxon>Pseudonocardiaceae</taxon>
        <taxon>Herbihabitans</taxon>
    </lineage>
</organism>
<dbReference type="Pfam" id="PF01764">
    <property type="entry name" value="Lipase_3"/>
    <property type="match status" value="1"/>
</dbReference>
<feature type="transmembrane region" description="Helical" evidence="2">
    <location>
        <begin position="496"/>
        <end position="516"/>
    </location>
</feature>
<feature type="transmembrane region" description="Helical" evidence="2">
    <location>
        <begin position="311"/>
        <end position="331"/>
    </location>
</feature>
<dbReference type="GO" id="GO:0006629">
    <property type="term" value="P:lipid metabolic process"/>
    <property type="evidence" value="ECO:0007669"/>
    <property type="project" value="InterPro"/>
</dbReference>
<evidence type="ECO:0000313" key="5">
    <source>
        <dbReference type="Proteomes" id="UP000294257"/>
    </source>
</evidence>
<accession>A0A4Q7KFE9</accession>
<feature type="transmembrane region" description="Helical" evidence="2">
    <location>
        <begin position="428"/>
        <end position="451"/>
    </location>
</feature>
<feature type="transmembrane region" description="Helical" evidence="2">
    <location>
        <begin position="528"/>
        <end position="551"/>
    </location>
</feature>
<keyword evidence="2" id="KW-0812">Transmembrane</keyword>
<keyword evidence="5" id="KW-1185">Reference proteome</keyword>
<dbReference type="RefSeq" id="WP_242613658.1">
    <property type="nucleotide sequence ID" value="NZ_SGWQ01000010.1"/>
</dbReference>
<comment type="caution">
    <text evidence="4">The sequence shown here is derived from an EMBL/GenBank/DDBJ whole genome shotgun (WGS) entry which is preliminary data.</text>
</comment>
<feature type="region of interest" description="Disordered" evidence="1">
    <location>
        <begin position="790"/>
        <end position="815"/>
    </location>
</feature>
<dbReference type="InterPro" id="IPR002921">
    <property type="entry name" value="Fungal_lipase-type"/>
</dbReference>
<evidence type="ECO:0000259" key="3">
    <source>
        <dbReference type="Pfam" id="PF01764"/>
    </source>
</evidence>
<protein>
    <submittedName>
        <fullName evidence="4">Lipase (Class 3)</fullName>
    </submittedName>
</protein>
<evidence type="ECO:0000256" key="2">
    <source>
        <dbReference type="SAM" id="Phobius"/>
    </source>
</evidence>
<proteinExistence type="predicted"/>
<feature type="domain" description="Fungal lipase-type" evidence="3">
    <location>
        <begin position="600"/>
        <end position="643"/>
    </location>
</feature>